<sequence>MVSLDHGTETRLPARIIGRRRYGTWVAGAVAAVVVALLLASAFTNENFSWPAFGHYLFSPSILLGLGHTVELAVISMALSIVLGVVLAMMRQSANKVLTTAAGAYVWVFRATPLLVLLLLLYNLAALYPKLSLGIPSGPDLFAVDTNTVITVAGAAIIGLTLHEAAYCAEIFRAGLISVGRGQREAAEALGMPGALALRRIILPQAMRAIVPPLTNQFVNVVKTTSIVSVIAMPELVYSAQIIYARTYETIPLLLVVTFWYLAITALLTVAQRRIERHFNRGEASQ</sequence>
<evidence type="ECO:0000256" key="7">
    <source>
        <dbReference type="ARBA" id="ARBA00023136"/>
    </source>
</evidence>
<keyword evidence="6 8" id="KW-1133">Transmembrane helix</keyword>
<protein>
    <submittedName>
        <fullName evidence="10">Amino acid ABC transporter permease</fullName>
    </submittedName>
</protein>
<evidence type="ECO:0000313" key="11">
    <source>
        <dbReference type="Proteomes" id="UP001239397"/>
    </source>
</evidence>
<feature type="transmembrane region" description="Helical" evidence="8">
    <location>
        <begin position="22"/>
        <end position="43"/>
    </location>
</feature>
<dbReference type="Gene3D" id="1.10.3720.10">
    <property type="entry name" value="MetI-like"/>
    <property type="match status" value="1"/>
</dbReference>
<dbReference type="InterPro" id="IPR043429">
    <property type="entry name" value="ArtM/GltK/GlnP/TcyL/YhdX-like"/>
</dbReference>
<dbReference type="CDD" id="cd06261">
    <property type="entry name" value="TM_PBP2"/>
    <property type="match status" value="1"/>
</dbReference>
<evidence type="ECO:0000256" key="2">
    <source>
        <dbReference type="ARBA" id="ARBA00022448"/>
    </source>
</evidence>
<gene>
    <name evidence="10" type="ORF">QRX60_43120</name>
</gene>
<evidence type="ECO:0000256" key="1">
    <source>
        <dbReference type="ARBA" id="ARBA00004651"/>
    </source>
</evidence>
<name>A0A9Y2NGG8_9PSEU</name>
<feature type="transmembrane region" description="Helical" evidence="8">
    <location>
        <begin position="142"/>
        <end position="163"/>
    </location>
</feature>
<organism evidence="10 11">
    <name type="scientific">Amycolatopsis mongoliensis</name>
    <dbReference type="NCBI Taxonomy" id="715475"/>
    <lineage>
        <taxon>Bacteria</taxon>
        <taxon>Bacillati</taxon>
        <taxon>Actinomycetota</taxon>
        <taxon>Actinomycetes</taxon>
        <taxon>Pseudonocardiales</taxon>
        <taxon>Pseudonocardiaceae</taxon>
        <taxon>Amycolatopsis</taxon>
    </lineage>
</organism>
<feature type="transmembrane region" description="Helical" evidence="8">
    <location>
        <begin position="251"/>
        <end position="271"/>
    </location>
</feature>
<dbReference type="EMBL" id="CP127295">
    <property type="protein sequence ID" value="WIY00779.1"/>
    <property type="molecule type" value="Genomic_DNA"/>
</dbReference>
<keyword evidence="2 8" id="KW-0813">Transport</keyword>
<dbReference type="NCBIfam" id="TIGR01726">
    <property type="entry name" value="HEQRo_perm_3TM"/>
    <property type="match status" value="1"/>
</dbReference>
<dbReference type="KEGG" id="amog:QRX60_43120"/>
<evidence type="ECO:0000256" key="4">
    <source>
        <dbReference type="ARBA" id="ARBA00022692"/>
    </source>
</evidence>
<dbReference type="InterPro" id="IPR000515">
    <property type="entry name" value="MetI-like"/>
</dbReference>
<dbReference type="GO" id="GO:0022857">
    <property type="term" value="F:transmembrane transporter activity"/>
    <property type="evidence" value="ECO:0007669"/>
    <property type="project" value="InterPro"/>
</dbReference>
<dbReference type="Proteomes" id="UP001239397">
    <property type="component" value="Chromosome"/>
</dbReference>
<reference evidence="10 11" key="1">
    <citation type="submission" date="2023-06" db="EMBL/GenBank/DDBJ databases">
        <authorList>
            <person name="Oyuntsetseg B."/>
            <person name="Kim S.B."/>
        </authorList>
    </citation>
    <scope>NUCLEOTIDE SEQUENCE [LARGE SCALE GENOMIC DNA]</scope>
    <source>
        <strain evidence="10 11">4-36</strain>
    </source>
</reference>
<dbReference type="PROSITE" id="PS50928">
    <property type="entry name" value="ABC_TM1"/>
    <property type="match status" value="1"/>
</dbReference>
<dbReference type="GO" id="GO:0006865">
    <property type="term" value="P:amino acid transport"/>
    <property type="evidence" value="ECO:0007669"/>
    <property type="project" value="UniProtKB-KW"/>
</dbReference>
<feature type="transmembrane region" description="Helical" evidence="8">
    <location>
        <begin position="227"/>
        <end position="245"/>
    </location>
</feature>
<dbReference type="InterPro" id="IPR035906">
    <property type="entry name" value="MetI-like_sf"/>
</dbReference>
<evidence type="ECO:0000313" key="10">
    <source>
        <dbReference type="EMBL" id="WIY00779.1"/>
    </source>
</evidence>
<dbReference type="AlphaFoldDB" id="A0A9Y2NGG8"/>
<feature type="domain" description="ABC transmembrane type-1" evidence="9">
    <location>
        <begin position="66"/>
        <end position="272"/>
    </location>
</feature>
<keyword evidence="7 8" id="KW-0472">Membrane</keyword>
<evidence type="ECO:0000259" key="9">
    <source>
        <dbReference type="PROSITE" id="PS50928"/>
    </source>
</evidence>
<proteinExistence type="inferred from homology"/>
<keyword evidence="3" id="KW-1003">Cell membrane</keyword>
<dbReference type="InterPro" id="IPR010065">
    <property type="entry name" value="AA_ABC_transptr_permease_3TM"/>
</dbReference>
<dbReference type="Pfam" id="PF00528">
    <property type="entry name" value="BPD_transp_1"/>
    <property type="match status" value="1"/>
</dbReference>
<evidence type="ECO:0000256" key="5">
    <source>
        <dbReference type="ARBA" id="ARBA00022970"/>
    </source>
</evidence>
<comment type="subcellular location">
    <subcellularLocation>
        <location evidence="1 8">Cell membrane</location>
        <topology evidence="1 8">Multi-pass membrane protein</topology>
    </subcellularLocation>
</comment>
<keyword evidence="4 8" id="KW-0812">Transmembrane</keyword>
<dbReference type="SUPFAM" id="SSF161098">
    <property type="entry name" value="MetI-like"/>
    <property type="match status" value="1"/>
</dbReference>
<dbReference type="PANTHER" id="PTHR30614">
    <property type="entry name" value="MEMBRANE COMPONENT OF AMINO ACID ABC TRANSPORTER"/>
    <property type="match status" value="1"/>
</dbReference>
<dbReference type="PANTHER" id="PTHR30614:SF0">
    <property type="entry name" value="L-CYSTINE TRANSPORT SYSTEM PERMEASE PROTEIN TCYL"/>
    <property type="match status" value="1"/>
</dbReference>
<comment type="similarity">
    <text evidence="8">Belongs to the binding-protein-dependent transport system permease family.</text>
</comment>
<feature type="transmembrane region" description="Helical" evidence="8">
    <location>
        <begin position="63"/>
        <end position="90"/>
    </location>
</feature>
<keyword evidence="5" id="KW-0029">Amino-acid transport</keyword>
<keyword evidence="11" id="KW-1185">Reference proteome</keyword>
<evidence type="ECO:0000256" key="6">
    <source>
        <dbReference type="ARBA" id="ARBA00022989"/>
    </source>
</evidence>
<dbReference type="GO" id="GO:0043190">
    <property type="term" value="C:ATP-binding cassette (ABC) transporter complex"/>
    <property type="evidence" value="ECO:0007669"/>
    <property type="project" value="InterPro"/>
</dbReference>
<dbReference type="RefSeq" id="WP_285997241.1">
    <property type="nucleotide sequence ID" value="NZ_CP127295.1"/>
</dbReference>
<accession>A0A9Y2NGG8</accession>
<feature type="transmembrane region" description="Helical" evidence="8">
    <location>
        <begin position="102"/>
        <end position="122"/>
    </location>
</feature>
<evidence type="ECO:0000256" key="8">
    <source>
        <dbReference type="RuleBase" id="RU363032"/>
    </source>
</evidence>
<evidence type="ECO:0000256" key="3">
    <source>
        <dbReference type="ARBA" id="ARBA00022475"/>
    </source>
</evidence>